<evidence type="ECO:0000256" key="12">
    <source>
        <dbReference type="ARBA" id="ARBA00023157"/>
    </source>
</evidence>
<dbReference type="AlphaFoldDB" id="A0A0K1PHB0"/>
<keyword evidence="11" id="KW-0411">Iron-sulfur</keyword>
<dbReference type="SFLD" id="SFLDG01062">
    <property type="entry name" value="methyltransferase_(Class_A)"/>
    <property type="match status" value="1"/>
</dbReference>
<dbReference type="RefSeq" id="WP_240475354.1">
    <property type="nucleotide sequence ID" value="NZ_CP012332.1"/>
</dbReference>
<dbReference type="InterPro" id="IPR013785">
    <property type="entry name" value="Aldolase_TIM"/>
</dbReference>
<proteinExistence type="inferred from homology"/>
<keyword evidence="8" id="KW-0949">S-adenosyl-L-methionine</keyword>
<keyword evidence="6 14" id="KW-0489">Methyltransferase</keyword>
<name>A0A0K1PHB0_9BACT</name>
<evidence type="ECO:0000256" key="10">
    <source>
        <dbReference type="ARBA" id="ARBA00023004"/>
    </source>
</evidence>
<evidence type="ECO:0000256" key="2">
    <source>
        <dbReference type="ARBA" id="ARBA00004496"/>
    </source>
</evidence>
<gene>
    <name evidence="14" type="ORF">AKJ08_2896</name>
</gene>
<sequence>MNALPLAPPSRIVLQDLTEAGAIESLGALGATPSEARKVWSAAVKRRRLIGEIRQTAQVRRTVFDAVEAACATPRLEVIARRTDPADGFTKYLFGLEDGQRVEAVRIPIFDTHYVVCVSSQVGCALACDFCATGRMGFKRNLRPWEIVEQIFTIREEADRPVKGVVFMGMGEPFLNYRNVIAAAQILSAPAGGAIEGRSITISTAGWIPMIERFTDEGHPYRLAVSLTSAIPEKRVDVMPIEKRWPLPDLMAAVRRHAIARRTRAMLAYVVIRGFNTGYEDAVALKELVGDTPVKIDLIEVNDASGRYLPPDKEELERFRDHLQILGAPVVRRYSGGKSIEGACGMLAGGG</sequence>
<dbReference type="InterPro" id="IPR040072">
    <property type="entry name" value="Methyltransferase_A"/>
</dbReference>
<dbReference type="KEGG" id="vin:AKJ08_2896"/>
<accession>A0A0K1PHB0</accession>
<dbReference type="SUPFAM" id="SSF102114">
    <property type="entry name" value="Radical SAM enzymes"/>
    <property type="match status" value="1"/>
</dbReference>
<reference evidence="14 15" key="1">
    <citation type="submission" date="2015-08" db="EMBL/GenBank/DDBJ databases">
        <authorList>
            <person name="Babu N.S."/>
            <person name="Beckwith C.J."/>
            <person name="Beseler K.G."/>
            <person name="Brison A."/>
            <person name="Carone J.V."/>
            <person name="Caskin T.P."/>
            <person name="Diamond M."/>
            <person name="Durham M.E."/>
            <person name="Foxe J.M."/>
            <person name="Go M."/>
            <person name="Henderson B.A."/>
            <person name="Jones I.B."/>
            <person name="McGettigan J.A."/>
            <person name="Micheletti S.J."/>
            <person name="Nasrallah M.E."/>
            <person name="Ortiz D."/>
            <person name="Piller C.R."/>
            <person name="Privatt S.R."/>
            <person name="Schneider S.L."/>
            <person name="Sharp S."/>
            <person name="Smith T.C."/>
            <person name="Stanton J.D."/>
            <person name="Ullery H.E."/>
            <person name="Wilson R.J."/>
            <person name="Serrano M.G."/>
            <person name="Buck G."/>
            <person name="Lee V."/>
            <person name="Wang Y."/>
            <person name="Carvalho R."/>
            <person name="Voegtly L."/>
            <person name="Shi R."/>
            <person name="Duckworth R."/>
            <person name="Johnson A."/>
            <person name="Loviza R."/>
            <person name="Walstead R."/>
            <person name="Shah Z."/>
            <person name="Kiflezghi M."/>
            <person name="Wade K."/>
            <person name="Ball S.L."/>
            <person name="Bradley K.W."/>
            <person name="Asai D.J."/>
            <person name="Bowman C.A."/>
            <person name="Russell D.A."/>
            <person name="Pope W.H."/>
            <person name="Jacobs-Sera D."/>
            <person name="Hendrix R.W."/>
            <person name="Hatfull G.F."/>
        </authorList>
    </citation>
    <scope>NUCLEOTIDE SEQUENCE [LARGE SCALE GENOMIC DNA]</scope>
    <source>
        <strain evidence="14 15">DSM 27710</strain>
    </source>
</reference>
<dbReference type="SFLD" id="SFLDF00275">
    <property type="entry name" value="adenosine_C2_methyltransferase"/>
    <property type="match status" value="1"/>
</dbReference>
<keyword evidence="4" id="KW-0004">4Fe-4S</keyword>
<evidence type="ECO:0000256" key="8">
    <source>
        <dbReference type="ARBA" id="ARBA00022691"/>
    </source>
</evidence>
<keyword evidence="9" id="KW-0479">Metal-binding</keyword>
<evidence type="ECO:0000256" key="4">
    <source>
        <dbReference type="ARBA" id="ARBA00022485"/>
    </source>
</evidence>
<dbReference type="Gene3D" id="3.20.20.70">
    <property type="entry name" value="Aldolase class I"/>
    <property type="match status" value="1"/>
</dbReference>
<keyword evidence="7 14" id="KW-0808">Transferase</keyword>
<evidence type="ECO:0000256" key="6">
    <source>
        <dbReference type="ARBA" id="ARBA00022603"/>
    </source>
</evidence>
<dbReference type="Proteomes" id="UP000055590">
    <property type="component" value="Chromosome"/>
</dbReference>
<dbReference type="PANTHER" id="PTHR30544:SF5">
    <property type="entry name" value="RADICAL SAM CORE DOMAIN-CONTAINING PROTEIN"/>
    <property type="match status" value="1"/>
</dbReference>
<dbReference type="GO" id="GO:0005737">
    <property type="term" value="C:cytoplasm"/>
    <property type="evidence" value="ECO:0007669"/>
    <property type="project" value="UniProtKB-SubCell"/>
</dbReference>
<evidence type="ECO:0000256" key="7">
    <source>
        <dbReference type="ARBA" id="ARBA00022679"/>
    </source>
</evidence>
<dbReference type="Pfam" id="PF04055">
    <property type="entry name" value="Radical_SAM"/>
    <property type="match status" value="1"/>
</dbReference>
<evidence type="ECO:0000256" key="5">
    <source>
        <dbReference type="ARBA" id="ARBA00022490"/>
    </source>
</evidence>
<dbReference type="GO" id="GO:0070475">
    <property type="term" value="P:rRNA base methylation"/>
    <property type="evidence" value="ECO:0007669"/>
    <property type="project" value="TreeGrafter"/>
</dbReference>
<dbReference type="EMBL" id="CP012332">
    <property type="protein sequence ID" value="AKU92509.1"/>
    <property type="molecule type" value="Genomic_DNA"/>
</dbReference>
<dbReference type="SFLD" id="SFLDS00029">
    <property type="entry name" value="Radical_SAM"/>
    <property type="match status" value="1"/>
</dbReference>
<organism evidence="14 15">
    <name type="scientific">Vulgatibacter incomptus</name>
    <dbReference type="NCBI Taxonomy" id="1391653"/>
    <lineage>
        <taxon>Bacteria</taxon>
        <taxon>Pseudomonadati</taxon>
        <taxon>Myxococcota</taxon>
        <taxon>Myxococcia</taxon>
        <taxon>Myxococcales</taxon>
        <taxon>Cystobacterineae</taxon>
        <taxon>Vulgatibacteraceae</taxon>
        <taxon>Vulgatibacter</taxon>
    </lineage>
</organism>
<keyword evidence="15" id="KW-1185">Reference proteome</keyword>
<dbReference type="NCBIfam" id="NF011040">
    <property type="entry name" value="PRK14470.1"/>
    <property type="match status" value="1"/>
</dbReference>
<comment type="subcellular location">
    <subcellularLocation>
        <location evidence="2">Cytoplasm</location>
    </subcellularLocation>
</comment>
<dbReference type="PANTHER" id="PTHR30544">
    <property type="entry name" value="23S RRNA METHYLTRANSFERASE"/>
    <property type="match status" value="1"/>
</dbReference>
<dbReference type="InterPro" id="IPR004383">
    <property type="entry name" value="rRNA_lsu_MTrfase_RlmN/Cfr"/>
</dbReference>
<evidence type="ECO:0000256" key="1">
    <source>
        <dbReference type="ARBA" id="ARBA00001966"/>
    </source>
</evidence>
<evidence type="ECO:0000259" key="13">
    <source>
        <dbReference type="PROSITE" id="PS51918"/>
    </source>
</evidence>
<dbReference type="InterPro" id="IPR058240">
    <property type="entry name" value="rSAM_sf"/>
</dbReference>
<dbReference type="GO" id="GO:0008173">
    <property type="term" value="F:RNA methyltransferase activity"/>
    <property type="evidence" value="ECO:0007669"/>
    <property type="project" value="InterPro"/>
</dbReference>
<feature type="domain" description="Radical SAM core" evidence="13">
    <location>
        <begin position="110"/>
        <end position="338"/>
    </location>
</feature>
<keyword evidence="5" id="KW-0963">Cytoplasm</keyword>
<dbReference type="CDD" id="cd01335">
    <property type="entry name" value="Radical_SAM"/>
    <property type="match status" value="1"/>
</dbReference>
<evidence type="ECO:0000256" key="3">
    <source>
        <dbReference type="ARBA" id="ARBA00007544"/>
    </source>
</evidence>
<dbReference type="STRING" id="1391653.AKJ08_2896"/>
<dbReference type="PATRIC" id="fig|1391653.3.peg.3021"/>
<comment type="cofactor">
    <cofactor evidence="1">
        <name>[4Fe-4S] cluster</name>
        <dbReference type="ChEBI" id="CHEBI:49883"/>
    </cofactor>
</comment>
<evidence type="ECO:0000313" key="15">
    <source>
        <dbReference type="Proteomes" id="UP000055590"/>
    </source>
</evidence>
<evidence type="ECO:0000256" key="11">
    <source>
        <dbReference type="ARBA" id="ARBA00023014"/>
    </source>
</evidence>
<keyword evidence="12" id="KW-1015">Disulfide bond</keyword>
<dbReference type="InterPro" id="IPR007197">
    <property type="entry name" value="rSAM"/>
</dbReference>
<dbReference type="PROSITE" id="PS51918">
    <property type="entry name" value="RADICAL_SAM"/>
    <property type="match status" value="1"/>
</dbReference>
<dbReference type="GO" id="GO:0030488">
    <property type="term" value="P:tRNA methylation"/>
    <property type="evidence" value="ECO:0007669"/>
    <property type="project" value="TreeGrafter"/>
</dbReference>
<protein>
    <submittedName>
        <fullName evidence="14">Ribosomal RNA large subunit methyltransferase N</fullName>
    </submittedName>
</protein>
<comment type="similarity">
    <text evidence="3">Belongs to the radical SAM superfamily. RlmN family.</text>
</comment>
<evidence type="ECO:0000256" key="9">
    <source>
        <dbReference type="ARBA" id="ARBA00022723"/>
    </source>
</evidence>
<dbReference type="GO" id="GO:0046872">
    <property type="term" value="F:metal ion binding"/>
    <property type="evidence" value="ECO:0007669"/>
    <property type="project" value="UniProtKB-KW"/>
</dbReference>
<dbReference type="GO" id="GO:0051539">
    <property type="term" value="F:4 iron, 4 sulfur cluster binding"/>
    <property type="evidence" value="ECO:0007669"/>
    <property type="project" value="UniProtKB-KW"/>
</dbReference>
<keyword evidence="10" id="KW-0408">Iron</keyword>
<dbReference type="PIRSF" id="PIRSF006004">
    <property type="entry name" value="CHP00048"/>
    <property type="match status" value="1"/>
</dbReference>
<evidence type="ECO:0000313" key="14">
    <source>
        <dbReference type="EMBL" id="AKU92509.1"/>
    </source>
</evidence>